<proteinExistence type="predicted"/>
<dbReference type="EMBL" id="JAPFCC010000001">
    <property type="protein sequence ID" value="MCW7556131.1"/>
    <property type="molecule type" value="Genomic_DNA"/>
</dbReference>
<dbReference type="Proteomes" id="UP001209854">
    <property type="component" value="Unassembled WGS sequence"/>
</dbReference>
<dbReference type="RefSeq" id="WP_262565845.1">
    <property type="nucleotide sequence ID" value="NZ_JAPFCC010000001.1"/>
</dbReference>
<keyword evidence="2" id="KW-1185">Reference proteome</keyword>
<comment type="caution">
    <text evidence="1">The sequence shown here is derived from an EMBL/GenBank/DDBJ whole genome shotgun (WGS) entry which is preliminary data.</text>
</comment>
<evidence type="ECO:0000313" key="1">
    <source>
        <dbReference type="EMBL" id="MCW7556131.1"/>
    </source>
</evidence>
<gene>
    <name evidence="1" type="ORF">NX722_26590</name>
</gene>
<protein>
    <submittedName>
        <fullName evidence="1">Uncharacterized protein</fullName>
    </submittedName>
</protein>
<organism evidence="1 2">
    <name type="scientific">Endozoicomonas gorgoniicola</name>
    <dbReference type="NCBI Taxonomy" id="1234144"/>
    <lineage>
        <taxon>Bacteria</taxon>
        <taxon>Pseudomonadati</taxon>
        <taxon>Pseudomonadota</taxon>
        <taxon>Gammaproteobacteria</taxon>
        <taxon>Oceanospirillales</taxon>
        <taxon>Endozoicomonadaceae</taxon>
        <taxon>Endozoicomonas</taxon>
    </lineage>
</organism>
<accession>A0ABT3N3E2</accession>
<evidence type="ECO:0000313" key="2">
    <source>
        <dbReference type="Proteomes" id="UP001209854"/>
    </source>
</evidence>
<name>A0ABT3N3E2_9GAMM</name>
<reference evidence="1 2" key="1">
    <citation type="submission" date="2022-10" db="EMBL/GenBank/DDBJ databases">
        <title>High-quality genome sequences of two octocoral-associated bacteria, Endozoicomonas euniceicola EF212 and Endozoicomonas gorgoniicola PS125.</title>
        <authorList>
            <person name="Chiou Y.-J."/>
            <person name="Chen Y.-H."/>
        </authorList>
    </citation>
    <scope>NUCLEOTIDE SEQUENCE [LARGE SCALE GENOMIC DNA]</scope>
    <source>
        <strain evidence="1 2">PS125</strain>
    </source>
</reference>
<sequence>MDAGARATQEQLPAGQSILSQAASISFFLHYPSLSANGNKQLLDQLTLFFPDFTQLLIINKLLSRPVSEFLLALNRGAE</sequence>